<comment type="caution">
    <text evidence="1">The sequence shown here is derived from an EMBL/GenBank/DDBJ whole genome shotgun (WGS) entry which is preliminary data.</text>
</comment>
<sequence>MIMAVERLLVVLDPPTKNRLKEMSRRNKVSVSSIGRDLIKEALELHEGIYWDGVASEREKSFSKQTALTHKKVWRK</sequence>
<gene>
    <name evidence="1" type="ORF">COY52_08310</name>
</gene>
<dbReference type="AlphaFoldDB" id="A0A2M7S9L9"/>
<name>A0A2M7S9L9_9BACT</name>
<evidence type="ECO:0000313" key="2">
    <source>
        <dbReference type="Proteomes" id="UP000229307"/>
    </source>
</evidence>
<dbReference type="EMBL" id="PFMR01000220">
    <property type="protein sequence ID" value="PIZ15983.1"/>
    <property type="molecule type" value="Genomic_DNA"/>
</dbReference>
<protein>
    <submittedName>
        <fullName evidence="1">Antitoxin, RHH family protein</fullName>
    </submittedName>
</protein>
<dbReference type="Proteomes" id="UP000229307">
    <property type="component" value="Unassembled WGS sequence"/>
</dbReference>
<reference evidence="2" key="1">
    <citation type="submission" date="2017-09" db="EMBL/GenBank/DDBJ databases">
        <title>Depth-based differentiation of microbial function through sediment-hosted aquifers and enrichment of novel symbionts in the deep terrestrial subsurface.</title>
        <authorList>
            <person name="Probst A.J."/>
            <person name="Ladd B."/>
            <person name="Jarett J.K."/>
            <person name="Geller-Mcgrath D.E."/>
            <person name="Sieber C.M.K."/>
            <person name="Emerson J.B."/>
            <person name="Anantharaman K."/>
            <person name="Thomas B.C."/>
            <person name="Malmstrom R."/>
            <person name="Stieglmeier M."/>
            <person name="Klingl A."/>
            <person name="Woyke T."/>
            <person name="Ryan C.M."/>
            <person name="Banfield J.F."/>
        </authorList>
    </citation>
    <scope>NUCLEOTIDE SEQUENCE [LARGE SCALE GENOMIC DNA]</scope>
</reference>
<proteinExistence type="predicted"/>
<accession>A0A2M7S9L9</accession>
<evidence type="ECO:0000313" key="1">
    <source>
        <dbReference type="EMBL" id="PIZ15983.1"/>
    </source>
</evidence>
<organism evidence="1 2">
    <name type="scientific">Candidatus Desantisbacteria bacterium CG_4_10_14_0_8_um_filter_48_22</name>
    <dbReference type="NCBI Taxonomy" id="1974543"/>
    <lineage>
        <taxon>Bacteria</taxon>
        <taxon>Candidatus Desantisiibacteriota</taxon>
    </lineage>
</organism>